<evidence type="ECO:0000256" key="1">
    <source>
        <dbReference type="SAM" id="Phobius"/>
    </source>
</evidence>
<dbReference type="KEGG" id="eha:Ethha_1229"/>
<name>E6U5L8_ETHHY</name>
<dbReference type="eggNOG" id="ENOG50335YJ">
    <property type="taxonomic scope" value="Bacteria"/>
</dbReference>
<accession>E6U5L8</accession>
<dbReference type="EMBL" id="CP002400">
    <property type="protein sequence ID" value="ADU26777.1"/>
    <property type="molecule type" value="Genomic_DNA"/>
</dbReference>
<protein>
    <submittedName>
        <fullName evidence="2">Uncharacterized protein</fullName>
    </submittedName>
</protein>
<evidence type="ECO:0000313" key="3">
    <source>
        <dbReference type="Proteomes" id="UP000001551"/>
    </source>
</evidence>
<dbReference type="STRING" id="663278.Ethha_1229"/>
<organism evidence="2 3">
    <name type="scientific">Ethanoligenens harbinense (strain DSM 18485 / JCM 12961 / CGMCC 1.5033 / YUAN-3)</name>
    <dbReference type="NCBI Taxonomy" id="663278"/>
    <lineage>
        <taxon>Bacteria</taxon>
        <taxon>Bacillati</taxon>
        <taxon>Bacillota</taxon>
        <taxon>Clostridia</taxon>
        <taxon>Eubacteriales</taxon>
        <taxon>Oscillospiraceae</taxon>
        <taxon>Ethanoligenens</taxon>
    </lineage>
</organism>
<dbReference type="PROSITE" id="PS51257">
    <property type="entry name" value="PROKAR_LIPOPROTEIN"/>
    <property type="match status" value="1"/>
</dbReference>
<evidence type="ECO:0000313" key="2">
    <source>
        <dbReference type="EMBL" id="ADU26777.1"/>
    </source>
</evidence>
<keyword evidence="3" id="KW-1185">Reference proteome</keyword>
<dbReference type="RefSeq" id="WP_013485138.1">
    <property type="nucleotide sequence ID" value="NC_014828.1"/>
</dbReference>
<dbReference type="Proteomes" id="UP000001551">
    <property type="component" value="Chromosome"/>
</dbReference>
<sequence length="228" mass="25912">MNKPIKETEHLHTIFKLIIAGIVSVLVIVVSCCLAFGGSFAYVWLFTPKNIHKEVSIQQAGEMLTIRYTTTYAREHSTDVYIFSEKQSGELTHYLIDGDFVSPKIKQIYNTQSLVAYEWSAGKVYFITYKEKGSVIQPFSSIQIDAGNFQDANLLYPVAKQQFNTRKWGCINLFAELLLKCNDTEAKATLQRYARGLFTDEEMMQNRGSPITSSDVQEYAAKLISKYP</sequence>
<feature type="transmembrane region" description="Helical" evidence="1">
    <location>
        <begin position="17"/>
        <end position="45"/>
    </location>
</feature>
<reference evidence="2 3" key="1">
    <citation type="submission" date="2010-12" db="EMBL/GenBank/DDBJ databases">
        <title>Complete sequence of Ethanoligenens harbinense YUAN-3.</title>
        <authorList>
            <person name="Lucas S."/>
            <person name="Copeland A."/>
            <person name="Lapidus A."/>
            <person name="Cheng J.-F."/>
            <person name="Bruce D."/>
            <person name="Goodwin L."/>
            <person name="Pitluck S."/>
            <person name="Chertkov O."/>
            <person name="Misra M."/>
            <person name="Detter J.C."/>
            <person name="Han C."/>
            <person name="Tapia R."/>
            <person name="Land M."/>
            <person name="Hauser L."/>
            <person name="Jeffries C."/>
            <person name="Kyrpides N."/>
            <person name="Ivanova N."/>
            <person name="Mikhailova N."/>
            <person name="Wang A."/>
            <person name="Mouttaki H."/>
            <person name="He Z."/>
            <person name="Zhou J."/>
            <person name="Hemme C.L."/>
            <person name="Woyke T."/>
        </authorList>
    </citation>
    <scope>NUCLEOTIDE SEQUENCE [LARGE SCALE GENOMIC DNA]</scope>
    <source>
        <strain evidence="3">DSM 18485 / JCM 12961 / CGMCC 1.5033 / YUAN-3</strain>
    </source>
</reference>
<keyword evidence="1" id="KW-1133">Transmembrane helix</keyword>
<gene>
    <name evidence="2" type="ordered locus">Ethha_1229</name>
</gene>
<keyword evidence="1" id="KW-0472">Membrane</keyword>
<dbReference type="HOGENOM" id="CLU_105804_0_0_9"/>
<dbReference type="AlphaFoldDB" id="E6U5L8"/>
<keyword evidence="1" id="KW-0812">Transmembrane</keyword>
<proteinExistence type="predicted"/>